<dbReference type="Gene3D" id="1.20.120.80">
    <property type="entry name" value="Cytochrome c oxidase, subunit III, four-helix bundle"/>
    <property type="match status" value="1"/>
</dbReference>
<evidence type="ECO:0000256" key="2">
    <source>
        <dbReference type="SAM" id="Phobius"/>
    </source>
</evidence>
<dbReference type="InterPro" id="IPR013833">
    <property type="entry name" value="Cyt_c_oxidase_su3_a-hlx"/>
</dbReference>
<feature type="region of interest" description="Disordered" evidence="1">
    <location>
        <begin position="1"/>
        <end position="51"/>
    </location>
</feature>
<dbReference type="GO" id="GO:0022904">
    <property type="term" value="P:respiratory electron transport chain"/>
    <property type="evidence" value="ECO:0007669"/>
    <property type="project" value="InterPro"/>
</dbReference>
<name>A0A7V8SWV0_9BACT</name>
<feature type="transmembrane region" description="Helical" evidence="2">
    <location>
        <begin position="52"/>
        <end position="77"/>
    </location>
</feature>
<accession>A0A7V8SWV0</accession>
<keyword evidence="2" id="KW-0472">Membrane</keyword>
<comment type="caution">
    <text evidence="3">The sequence shown here is derived from an EMBL/GenBank/DDBJ whole genome shotgun (WGS) entry which is preliminary data.</text>
</comment>
<dbReference type="Proteomes" id="UP000567293">
    <property type="component" value="Unassembled WGS sequence"/>
</dbReference>
<feature type="non-terminal residue" evidence="3">
    <location>
        <position position="117"/>
    </location>
</feature>
<dbReference type="AlphaFoldDB" id="A0A7V8SWV0"/>
<proteinExistence type="predicted"/>
<keyword evidence="2" id="KW-1133">Transmembrane helix</keyword>
<protein>
    <submittedName>
        <fullName evidence="3">Uncharacterized protein</fullName>
    </submittedName>
</protein>
<dbReference type="SUPFAM" id="SSF81452">
    <property type="entry name" value="Cytochrome c oxidase subunit III-like"/>
    <property type="match status" value="1"/>
</dbReference>
<keyword evidence="2" id="KW-0812">Transmembrane</keyword>
<dbReference type="GO" id="GO:0016020">
    <property type="term" value="C:membrane"/>
    <property type="evidence" value="ECO:0007669"/>
    <property type="project" value="InterPro"/>
</dbReference>
<evidence type="ECO:0000256" key="1">
    <source>
        <dbReference type="SAM" id="MobiDB-lite"/>
    </source>
</evidence>
<gene>
    <name evidence="3" type="ORF">HRJ53_08500</name>
</gene>
<feature type="compositionally biased region" description="Gly residues" evidence="1">
    <location>
        <begin position="19"/>
        <end position="31"/>
    </location>
</feature>
<dbReference type="EMBL" id="JACDQQ010000823">
    <property type="protein sequence ID" value="MBA0085022.1"/>
    <property type="molecule type" value="Genomic_DNA"/>
</dbReference>
<dbReference type="GO" id="GO:0004129">
    <property type="term" value="F:cytochrome-c oxidase activity"/>
    <property type="evidence" value="ECO:0007669"/>
    <property type="project" value="InterPro"/>
</dbReference>
<evidence type="ECO:0000313" key="3">
    <source>
        <dbReference type="EMBL" id="MBA0085022.1"/>
    </source>
</evidence>
<organism evidence="3 4">
    <name type="scientific">Candidatus Acidiferrum panamense</name>
    <dbReference type="NCBI Taxonomy" id="2741543"/>
    <lineage>
        <taxon>Bacteria</taxon>
        <taxon>Pseudomonadati</taxon>
        <taxon>Acidobacteriota</taxon>
        <taxon>Terriglobia</taxon>
        <taxon>Candidatus Acidiferrales</taxon>
        <taxon>Candidatus Acidiferrum</taxon>
    </lineage>
</organism>
<feature type="transmembrane region" description="Helical" evidence="2">
    <location>
        <begin position="89"/>
        <end position="107"/>
    </location>
</feature>
<keyword evidence="4" id="KW-1185">Reference proteome</keyword>
<dbReference type="InterPro" id="IPR035973">
    <property type="entry name" value="Cyt_c_oxidase_su3-like_sf"/>
</dbReference>
<sequence length="117" mass="12298">MPGATATPDIEAIIEESRGGGGGGRPPGGGDGGDDGDYGKGWQREPPSPRRFSTGIAIGMVSILMFFMALASAFLLLHHSSRVWVPVHLPPILWANTAVLLGSSFVLERSRLRLSSG</sequence>
<reference evidence="3" key="1">
    <citation type="submission" date="2020-06" db="EMBL/GenBank/DDBJ databases">
        <title>Legume-microbial interactions unlock mineral nutrients during tropical forest succession.</title>
        <authorList>
            <person name="Epihov D.Z."/>
        </authorList>
    </citation>
    <scope>NUCLEOTIDE SEQUENCE [LARGE SCALE GENOMIC DNA]</scope>
    <source>
        <strain evidence="3">Pan2503</strain>
    </source>
</reference>
<evidence type="ECO:0000313" key="4">
    <source>
        <dbReference type="Proteomes" id="UP000567293"/>
    </source>
</evidence>